<keyword evidence="2" id="KW-1185">Reference proteome</keyword>
<organism evidence="1 2">
    <name type="scientific">Parablautia muri</name>
    <dbReference type="NCBI Taxonomy" id="2320879"/>
    <lineage>
        <taxon>Bacteria</taxon>
        <taxon>Bacillati</taxon>
        <taxon>Bacillota</taxon>
        <taxon>Clostridia</taxon>
        <taxon>Lachnospirales</taxon>
        <taxon>Lachnospiraceae</taxon>
        <taxon>Parablautia</taxon>
    </lineage>
</organism>
<dbReference type="Proteomes" id="UP001154420">
    <property type="component" value="Unassembled WGS sequence"/>
</dbReference>
<dbReference type="Gene3D" id="3.40.50.11350">
    <property type="match status" value="1"/>
</dbReference>
<dbReference type="EMBL" id="QZDT01000013">
    <property type="protein sequence ID" value="NBJ92853.1"/>
    <property type="molecule type" value="Genomic_DNA"/>
</dbReference>
<dbReference type="OrthoDB" id="9797950at2"/>
<accession>A0A9X5BFI1</accession>
<gene>
    <name evidence="1" type="ORF">D5281_09630</name>
</gene>
<name>A0A9X5BFI1_9FIRM</name>
<proteinExistence type="predicted"/>
<evidence type="ECO:0000313" key="1">
    <source>
        <dbReference type="EMBL" id="NBJ92853.1"/>
    </source>
</evidence>
<dbReference type="AlphaFoldDB" id="A0A9X5BFI1"/>
<sequence length="514" mass="58062">MIELVDGAIYSIEEENLSQEMLEELCASGHENDVICVIGEDGNKIYINAEDIKKERIDERCYAVAGENVFLQLRSNPHIDGAVPILDPEGNPIAMAKYCISSYRHNYDCDIQRIDTSVFDLYECVCLCGVNEFSVLLYQQCFHNYKGKIALFGKDWKAMLPYLGKGPKNTDVFVTTDGPEWEQELKNKKIMSLGAFTSNVAEYLKRCKMGLFSYDEIMTLVYYFTQHQIVSENSNRKVFVIDVCCGGLGLVAMVNGFEIPCAYLAAKGYIPIINIVSAVGSIYSDGPGDDIWCKFFRQPSGICRDDLKDVGDVTISPLTPVSNPGRWLMQQMTGCGAMNLLNPELFNDRLLEHIDGYRKRILQEPEKTLGVLIRGTDYVAVQPKGHSVQATPEQVIEKIKELPKEEWNFENIFVATEDAEALRKMQSAFGDKVKYVDQKRFVSQKGEYLSEQREKDTWKPGEGWKYGADYLCAMVLLSECRFFLASGRCSGVGLVEKLAEDRHSQSYVFDLGVY</sequence>
<dbReference type="RefSeq" id="WP_160559940.1">
    <property type="nucleotide sequence ID" value="NZ_QZDT01000013.1"/>
</dbReference>
<evidence type="ECO:0000313" key="2">
    <source>
        <dbReference type="Proteomes" id="UP001154420"/>
    </source>
</evidence>
<comment type="caution">
    <text evidence="1">The sequence shown here is derived from an EMBL/GenBank/DDBJ whole genome shotgun (WGS) entry which is preliminary data.</text>
</comment>
<protein>
    <submittedName>
        <fullName evidence="1">Uncharacterized protein</fullName>
    </submittedName>
</protein>
<reference evidence="1" key="1">
    <citation type="submission" date="2018-09" db="EMBL/GenBank/DDBJ databases">
        <title>Murine metabolic-syndrome-specific gut microbial biobank.</title>
        <authorList>
            <person name="Liu C."/>
        </authorList>
    </citation>
    <scope>NUCLEOTIDE SEQUENCE</scope>
    <source>
        <strain evidence="1">D42-62</strain>
    </source>
</reference>